<evidence type="ECO:0000313" key="2">
    <source>
        <dbReference type="EMBL" id="KAF5671347.1"/>
    </source>
</evidence>
<accession>A0A8H5TMW8</accession>
<comment type="caution">
    <text evidence="2">The sequence shown here is derived from an EMBL/GenBank/DDBJ whole genome shotgun (WGS) entry which is preliminary data.</text>
</comment>
<dbReference type="AlphaFoldDB" id="A0A8H5TMW8"/>
<protein>
    <submittedName>
        <fullName evidence="2">Uncharacterized protein</fullName>
    </submittedName>
</protein>
<keyword evidence="3" id="KW-1185">Reference proteome</keyword>
<evidence type="ECO:0000313" key="3">
    <source>
        <dbReference type="Proteomes" id="UP000567885"/>
    </source>
</evidence>
<dbReference type="EMBL" id="JAAGWQ010000068">
    <property type="protein sequence ID" value="KAF5671347.1"/>
    <property type="molecule type" value="Genomic_DNA"/>
</dbReference>
<gene>
    <name evidence="2" type="ORF">FHETE_4154</name>
</gene>
<reference evidence="2 3" key="1">
    <citation type="submission" date="2020-05" db="EMBL/GenBank/DDBJ databases">
        <title>Identification and distribution of gene clusters putatively required for synthesis of sphingolipid metabolism inhibitors in phylogenetically diverse species of the filamentous fungus Fusarium.</title>
        <authorList>
            <person name="Kim H.-S."/>
            <person name="Busman M."/>
            <person name="Brown D.W."/>
            <person name="Divon H."/>
            <person name="Uhlig S."/>
            <person name="Proctor R.H."/>
        </authorList>
    </citation>
    <scope>NUCLEOTIDE SEQUENCE [LARGE SCALE GENOMIC DNA]</scope>
    <source>
        <strain evidence="2 3">NRRL 20693</strain>
    </source>
</reference>
<feature type="region of interest" description="Disordered" evidence="1">
    <location>
        <begin position="24"/>
        <end position="91"/>
    </location>
</feature>
<sequence length="537" mass="57556">MFLAASCKPFVAIMAKPEAFAGRDVTSGNTMTGHGDHGTQGGGQPITNNDNKHDTPAKLGITSPPGSSKKGNLASLGDCEKSSKDKTPVKRGVAAGMRKLLQKSSSTSSVPTAEISSPVASTKLPPVEVPVTEIATSEGWQGAVPVPDTPADGSGDIHPDPVEEAAEAIVTRDLLQDSLHAQGQRCGRQQAARKDPMRRPEANAIDASLLFHDSGDDHNSIVVQLTAPGMSMDDTLVAALRIWFLDITSIAAAELETPLSTLREHADVTNSPNAVVLLMTAACRIDFASVLGTIEQLKNKSLIGAKMAASITAVRSLCHGSNTKNSQMNIPLIFSHGNLEFVTVLAQRITARQQEDKDAPPLDKYFSLSPTAKALTKGHCPVSNTEHHSTNVDRLHFSNFYSSEHWLLHSVIGSFHENYVQCDNIQSALPIEFAAAIVIPLAHVQGQSQSLALAVVHATDADILAKAYGMSTQIATLAFSQIEPRHHTNDKVGNHIACELTVDEVQSAAPTEDEKTSGDNDRWFTRVVPMLEHRRRL</sequence>
<organism evidence="2 3">
    <name type="scientific">Fusarium heterosporum</name>
    <dbReference type="NCBI Taxonomy" id="42747"/>
    <lineage>
        <taxon>Eukaryota</taxon>
        <taxon>Fungi</taxon>
        <taxon>Dikarya</taxon>
        <taxon>Ascomycota</taxon>
        <taxon>Pezizomycotina</taxon>
        <taxon>Sordariomycetes</taxon>
        <taxon>Hypocreomycetidae</taxon>
        <taxon>Hypocreales</taxon>
        <taxon>Nectriaceae</taxon>
        <taxon>Fusarium</taxon>
        <taxon>Fusarium heterosporum species complex</taxon>
    </lineage>
</organism>
<feature type="compositionally biased region" description="Basic and acidic residues" evidence="1">
    <location>
        <begin position="78"/>
        <end position="88"/>
    </location>
</feature>
<proteinExistence type="predicted"/>
<dbReference type="Proteomes" id="UP000567885">
    <property type="component" value="Unassembled WGS sequence"/>
</dbReference>
<name>A0A8H5TMW8_FUSHE</name>
<evidence type="ECO:0000256" key="1">
    <source>
        <dbReference type="SAM" id="MobiDB-lite"/>
    </source>
</evidence>